<accession>A0A927D690</accession>
<evidence type="ECO:0000313" key="2">
    <source>
        <dbReference type="Proteomes" id="UP000635142"/>
    </source>
</evidence>
<evidence type="ECO:0000313" key="1">
    <source>
        <dbReference type="EMBL" id="MBD3665913.1"/>
    </source>
</evidence>
<dbReference type="NCBIfam" id="NF041384">
    <property type="entry name" value="YHS_seleno_dom"/>
    <property type="match status" value="1"/>
</dbReference>
<protein>
    <submittedName>
        <fullName evidence="1">YHS domain protein</fullName>
    </submittedName>
</protein>
<dbReference type="EMBL" id="JACTAG010000003">
    <property type="protein sequence ID" value="MBD3665913.1"/>
    <property type="molecule type" value="Genomic_DNA"/>
</dbReference>
<keyword evidence="2" id="KW-1185">Reference proteome</keyword>
<dbReference type="AlphaFoldDB" id="A0A927D690"/>
<dbReference type="RefSeq" id="WP_191076943.1">
    <property type="nucleotide sequence ID" value="NZ_JACTAG010000003.1"/>
</dbReference>
<comment type="caution">
    <text evidence="1">The sequence shown here is derived from an EMBL/GenBank/DDBJ whole genome shotgun (WGS) entry which is preliminary data.</text>
</comment>
<sequence>MIGRRKVITGGIALAALVGAGAVYLRDTPGTATYFAPDGVALRGADVVAYFTDGAAVIGMPEYAHRWSGVTWHFATAENRDAFAADPIAYAPQYGGYCAWAVAAKKEIFSTRPENWSVRDGKLYLNFNDQVQQTWEEDPEGYIATGDAVWPEVRAKLS</sequence>
<dbReference type="Proteomes" id="UP000635142">
    <property type="component" value="Unassembled WGS sequence"/>
</dbReference>
<reference evidence="1" key="1">
    <citation type="submission" date="2020-08" db="EMBL/GenBank/DDBJ databases">
        <title>Sulfitobacter aestuariivivens sp. nov., isolated from a tidal flat.</title>
        <authorList>
            <person name="Park S."/>
            <person name="Yoon J.-H."/>
        </authorList>
    </citation>
    <scope>NUCLEOTIDE SEQUENCE</scope>
    <source>
        <strain evidence="1">TSTF-M16</strain>
    </source>
</reference>
<gene>
    <name evidence="1" type="ORF">H9Q16_18400</name>
</gene>
<organism evidence="1 2">
    <name type="scientific">Sulfitobacter aestuariivivens</name>
    <dbReference type="NCBI Taxonomy" id="2766981"/>
    <lineage>
        <taxon>Bacteria</taxon>
        <taxon>Pseudomonadati</taxon>
        <taxon>Pseudomonadota</taxon>
        <taxon>Alphaproteobacteria</taxon>
        <taxon>Rhodobacterales</taxon>
        <taxon>Roseobacteraceae</taxon>
        <taxon>Sulfitobacter</taxon>
    </lineage>
</organism>
<proteinExistence type="predicted"/>
<name>A0A927D690_9RHOB</name>